<dbReference type="InterPro" id="IPR011701">
    <property type="entry name" value="MFS"/>
</dbReference>
<keyword evidence="5 6" id="KW-0472">Membrane</keyword>
<dbReference type="Pfam" id="PF07690">
    <property type="entry name" value="MFS_1"/>
    <property type="match status" value="1"/>
</dbReference>
<feature type="transmembrane region" description="Helical" evidence="6">
    <location>
        <begin position="92"/>
        <end position="113"/>
    </location>
</feature>
<evidence type="ECO:0000256" key="6">
    <source>
        <dbReference type="SAM" id="Phobius"/>
    </source>
</evidence>
<dbReference type="Gene3D" id="1.20.1250.20">
    <property type="entry name" value="MFS general substrate transporter like domains"/>
    <property type="match status" value="1"/>
</dbReference>
<dbReference type="CDD" id="cd06173">
    <property type="entry name" value="MFS_MefA_like"/>
    <property type="match status" value="1"/>
</dbReference>
<feature type="transmembrane region" description="Helical" evidence="6">
    <location>
        <begin position="244"/>
        <end position="264"/>
    </location>
</feature>
<dbReference type="PANTHER" id="PTHR23513:SF11">
    <property type="entry name" value="STAPHYLOFERRIN A TRANSPORTER"/>
    <property type="match status" value="1"/>
</dbReference>
<name>A0ABT8IYI4_9MICO</name>
<evidence type="ECO:0000313" key="8">
    <source>
        <dbReference type="Proteomes" id="UP001174210"/>
    </source>
</evidence>
<gene>
    <name evidence="7" type="ORF">P5G59_08045</name>
</gene>
<dbReference type="RefSeq" id="WP_301217728.1">
    <property type="nucleotide sequence ID" value="NZ_JAROCB010000002.1"/>
</dbReference>
<feature type="transmembrane region" description="Helical" evidence="6">
    <location>
        <begin position="36"/>
        <end position="56"/>
    </location>
</feature>
<evidence type="ECO:0000256" key="1">
    <source>
        <dbReference type="ARBA" id="ARBA00004651"/>
    </source>
</evidence>
<evidence type="ECO:0000256" key="4">
    <source>
        <dbReference type="ARBA" id="ARBA00022989"/>
    </source>
</evidence>
<dbReference type="EMBL" id="JAROCB010000002">
    <property type="protein sequence ID" value="MDN4597089.1"/>
    <property type="molecule type" value="Genomic_DNA"/>
</dbReference>
<protein>
    <submittedName>
        <fullName evidence="7">MFS transporter</fullName>
    </submittedName>
</protein>
<evidence type="ECO:0000256" key="2">
    <source>
        <dbReference type="ARBA" id="ARBA00022475"/>
    </source>
</evidence>
<feature type="transmembrane region" description="Helical" evidence="6">
    <location>
        <begin position="133"/>
        <end position="153"/>
    </location>
</feature>
<dbReference type="InterPro" id="IPR036259">
    <property type="entry name" value="MFS_trans_sf"/>
</dbReference>
<keyword evidence="3 6" id="KW-0812">Transmembrane</keyword>
<dbReference type="SUPFAM" id="SSF103473">
    <property type="entry name" value="MFS general substrate transporter"/>
    <property type="match status" value="1"/>
</dbReference>
<accession>A0ABT8IYI4</accession>
<evidence type="ECO:0000256" key="3">
    <source>
        <dbReference type="ARBA" id="ARBA00022692"/>
    </source>
</evidence>
<proteinExistence type="predicted"/>
<sequence>MKTTTLAAASGVSALGDTLAVVALMLALQDRPGGSFAVSALVLLGLLPSVLLGPLVAPLLDRFETTRILAITLVLRCLIGVLLAYAGDLPWMLVLIAAGNVVSAVDSPAMTLLVPATMRPGANPAVGYARMDAARSVGTLVGPAIAGLAVGVIGTQGALLVDAATFGVLAAVIVGMRVRRHSPMERSAERPSWFAQVAAGPAALRRSPTIATAVVALAAAIVFTSMITVAEVEYARDILDAPAVVYGALVSAQACGRLLCAAVVAPRIPVCLQPSALAAGSALMGVALLVMGLLPATPVAFAGLFVVGLANALQSIAIRAIVVTSVDEDQRGRAFAAVIALNNGSTMLGTAAAGPLVAVFGAATALAVSGIGTLVAAIPAVRHVRAWRGRTDATSEEAQIDR</sequence>
<dbReference type="PANTHER" id="PTHR23513">
    <property type="entry name" value="INTEGRAL MEMBRANE EFFLUX PROTEIN-RELATED"/>
    <property type="match status" value="1"/>
</dbReference>
<keyword evidence="4 6" id="KW-1133">Transmembrane helix</keyword>
<organism evidence="7 8">
    <name type="scientific">Leifsonia virtsii</name>
    <dbReference type="NCBI Taxonomy" id="3035915"/>
    <lineage>
        <taxon>Bacteria</taxon>
        <taxon>Bacillati</taxon>
        <taxon>Actinomycetota</taxon>
        <taxon>Actinomycetes</taxon>
        <taxon>Micrococcales</taxon>
        <taxon>Microbacteriaceae</taxon>
        <taxon>Leifsonia</taxon>
    </lineage>
</organism>
<comment type="caution">
    <text evidence="7">The sequence shown here is derived from an EMBL/GenBank/DDBJ whole genome shotgun (WGS) entry which is preliminary data.</text>
</comment>
<feature type="transmembrane region" description="Helical" evidence="6">
    <location>
        <begin position="300"/>
        <end position="322"/>
    </location>
</feature>
<feature type="transmembrane region" description="Helical" evidence="6">
    <location>
        <begin position="276"/>
        <end position="294"/>
    </location>
</feature>
<dbReference type="Proteomes" id="UP001174210">
    <property type="component" value="Unassembled WGS sequence"/>
</dbReference>
<keyword evidence="8" id="KW-1185">Reference proteome</keyword>
<evidence type="ECO:0000256" key="5">
    <source>
        <dbReference type="ARBA" id="ARBA00023136"/>
    </source>
</evidence>
<keyword evidence="2" id="KW-1003">Cell membrane</keyword>
<feature type="transmembrane region" description="Helical" evidence="6">
    <location>
        <begin position="68"/>
        <end position="86"/>
    </location>
</feature>
<comment type="subcellular location">
    <subcellularLocation>
        <location evidence="1">Cell membrane</location>
        <topology evidence="1">Multi-pass membrane protein</topology>
    </subcellularLocation>
</comment>
<feature type="transmembrane region" description="Helical" evidence="6">
    <location>
        <begin position="359"/>
        <end position="381"/>
    </location>
</feature>
<reference evidence="7" key="1">
    <citation type="submission" date="2023-03" db="EMBL/GenBank/DDBJ databases">
        <title>MT1 and MT2 Draft Genomes of Novel Species.</title>
        <authorList>
            <person name="Venkateswaran K."/>
        </authorList>
    </citation>
    <scope>NUCLEOTIDE SEQUENCE</scope>
    <source>
        <strain evidence="7">F6_8S_P_1A</strain>
    </source>
</reference>
<evidence type="ECO:0000313" key="7">
    <source>
        <dbReference type="EMBL" id="MDN4597089.1"/>
    </source>
</evidence>
<feature type="transmembrane region" description="Helical" evidence="6">
    <location>
        <begin position="210"/>
        <end position="232"/>
    </location>
</feature>